<reference evidence="1" key="1">
    <citation type="journal article" date="2021" name="Proc. Natl. Acad. Sci. U.S.A.">
        <title>A Catalog of Tens of Thousands of Viruses from Human Metagenomes Reveals Hidden Associations with Chronic Diseases.</title>
        <authorList>
            <person name="Tisza M.J."/>
            <person name="Buck C.B."/>
        </authorList>
    </citation>
    <scope>NUCLEOTIDE SEQUENCE</scope>
    <source>
        <strain evidence="1">CtZgu8</strain>
    </source>
</reference>
<dbReference type="EMBL" id="BK032617">
    <property type="protein sequence ID" value="DAF51568.1"/>
    <property type="molecule type" value="Genomic_DNA"/>
</dbReference>
<protein>
    <submittedName>
        <fullName evidence="1">Minor capsid protein</fullName>
    </submittedName>
</protein>
<evidence type="ECO:0000313" key="1">
    <source>
        <dbReference type="EMBL" id="DAF51568.1"/>
    </source>
</evidence>
<name>A0A8S5SKX6_9CAUD</name>
<proteinExistence type="predicted"/>
<accession>A0A8S5SKX6</accession>
<organism evidence="1">
    <name type="scientific">Siphoviridae sp. ctZgu8</name>
    <dbReference type="NCBI Taxonomy" id="2827893"/>
    <lineage>
        <taxon>Viruses</taxon>
        <taxon>Duplodnaviria</taxon>
        <taxon>Heunggongvirae</taxon>
        <taxon>Uroviricota</taxon>
        <taxon>Caudoviricetes</taxon>
    </lineage>
</organism>
<sequence>MAVESQVLAYSQKRLATLELAADRAARRTWNRVDANNIQASWKSISRDFLTLFSTIQTKSAETAIDASGMMLAEQGVYVTPHALANPNAFAGWAPSGLDIASYFQSPVFAALHAIRTGSSPLEALEYGRNLLVMLTSLAVMDTARQAESLDITSRPKVGYIRVESATCCDRCMILAGKWFRFNEGFLRHPHCHGRHVPCSQGMAKQQGWISDPMEGFKSLSREEQDKRFGANYAQAIRDGADIYQVVNSKRGMQRVGKGYTALTTSEGTTRYGWASMQYAQQSGRRMKRRLSIDGIYSLTGGDREKTIAALKANGYFVDNDWRGKVPEIRKGMWLHDNTYRQGRVELLTAAEKRVQTAKLRYEAVLEGRNPNDGRMPLTPEIAAQCEREYRRWVTSGGQIFQQ</sequence>